<dbReference type="AlphaFoldDB" id="A0A8C4KXQ5"/>
<evidence type="ECO:0000256" key="3">
    <source>
        <dbReference type="ARBA" id="ARBA00047787"/>
    </source>
</evidence>
<dbReference type="Pfam" id="PF06320">
    <property type="entry name" value="GCN5L1"/>
    <property type="match status" value="1"/>
</dbReference>
<evidence type="ECO:0000256" key="2">
    <source>
        <dbReference type="ARBA" id="ARBA00019577"/>
    </source>
</evidence>
<dbReference type="Ensembl" id="ENSEAST00005003136.1">
    <property type="protein sequence ID" value="ENSEASP00005002864.1"/>
    <property type="gene ID" value="ENSEASG00005002188.1"/>
</dbReference>
<evidence type="ECO:0000313" key="8">
    <source>
        <dbReference type="Ensembl" id="ENSEASP00005002864.1"/>
    </source>
</evidence>
<evidence type="ECO:0000256" key="1">
    <source>
        <dbReference type="ARBA" id="ARBA00007133"/>
    </source>
</evidence>
<protein>
    <recommendedName>
        <fullName evidence="2">Biogenesis of lysosome-related organelles complex 1 subunit 1</fullName>
    </recommendedName>
    <alternativeName>
        <fullName evidence="5">Protein acetyltransferase BLOC1S1</fullName>
    </alternativeName>
</protein>
<evidence type="ECO:0000256" key="6">
    <source>
        <dbReference type="SAM" id="Coils"/>
    </source>
</evidence>
<evidence type="ECO:0000256" key="5">
    <source>
        <dbReference type="ARBA" id="ARBA00050048"/>
    </source>
</evidence>
<proteinExistence type="inferred from homology"/>
<dbReference type="InterPro" id="IPR009395">
    <property type="entry name" value="BLOC1S1"/>
</dbReference>
<dbReference type="PANTHER" id="PTHR13073">
    <property type="entry name" value="BLOC-1 COMPLEX SUBUNIT 1"/>
    <property type="match status" value="1"/>
</dbReference>
<name>A0A8C4KXQ5_EQUAS</name>
<organism evidence="8">
    <name type="scientific">Equus asinus asinus</name>
    <dbReference type="NCBI Taxonomy" id="83772"/>
    <lineage>
        <taxon>Eukaryota</taxon>
        <taxon>Metazoa</taxon>
        <taxon>Chordata</taxon>
        <taxon>Craniata</taxon>
        <taxon>Vertebrata</taxon>
        <taxon>Euteleostomi</taxon>
        <taxon>Mammalia</taxon>
        <taxon>Eutheria</taxon>
        <taxon>Laurasiatheria</taxon>
        <taxon>Perissodactyla</taxon>
        <taxon>Equidae</taxon>
        <taxon>Equus</taxon>
    </lineage>
</organism>
<keyword evidence="6" id="KW-0175">Coiled coil</keyword>
<evidence type="ECO:0000256" key="4">
    <source>
        <dbReference type="ARBA" id="ARBA00049956"/>
    </source>
</evidence>
<gene>
    <name evidence="8" type="primary">BLOC1S1</name>
</gene>
<dbReference type="PANTHER" id="PTHR13073:SF0">
    <property type="entry name" value="BIOGENESIS OF LYSOSOME-RELATED ORGANELLES COMPLEX 1 SUBUNIT 1"/>
    <property type="match status" value="1"/>
</dbReference>
<comment type="function">
    <text evidence="4">Acts as a protein acetyltransferase. Negatively regulates aerobic respiration through mitochondrial protein lysine-acetylation. May counteract the action of the deacetylase SIRT3 by acetylating and regulating proteins of the mitochondrial respiratory chain including ATP5F1A and NDUFA9. Acts as a regulator of mTORC2 signaling in response to hypotoxic stress by mediating acetylation of RICTOR, thereby protecting RICTOR against ubiquitination and subsequent degradation by the proteasome.</text>
</comment>
<reference evidence="8" key="1">
    <citation type="submission" date="2023-03" db="UniProtKB">
        <authorList>
            <consortium name="Ensembl"/>
        </authorList>
    </citation>
    <scope>IDENTIFICATION</scope>
</reference>
<accession>A0A8C4KXQ5</accession>
<feature type="coiled-coil region" evidence="6">
    <location>
        <begin position="70"/>
        <end position="97"/>
    </location>
</feature>
<comment type="similarity">
    <text evidence="1">Belongs to the BLOC1S1 family.</text>
</comment>
<dbReference type="GO" id="GO:0016197">
    <property type="term" value="P:endosomal transport"/>
    <property type="evidence" value="ECO:0007669"/>
    <property type="project" value="TreeGrafter"/>
</dbReference>
<evidence type="ECO:0000256" key="7">
    <source>
        <dbReference type="SAM" id="MobiDB-lite"/>
    </source>
</evidence>
<dbReference type="GO" id="GO:0031083">
    <property type="term" value="C:BLOC-1 complex"/>
    <property type="evidence" value="ECO:0007669"/>
    <property type="project" value="InterPro"/>
</dbReference>
<feature type="compositionally biased region" description="Basic and acidic residues" evidence="7">
    <location>
        <begin position="12"/>
        <end position="23"/>
    </location>
</feature>
<feature type="region of interest" description="Disordered" evidence="7">
    <location>
        <begin position="1"/>
        <end position="65"/>
    </location>
</feature>
<feature type="compositionally biased region" description="Basic and acidic residues" evidence="7">
    <location>
        <begin position="46"/>
        <end position="59"/>
    </location>
</feature>
<sequence>MITQSRGTSGGGEKREGWKREEGFPSQKEAAEINSEPARAARRERRGKEKNFNESRKPLWPDPQPAATMLSRLLKEHQAKQNERKELQEKRRREAITAATCLTEALVDHLNVGVAQAYMNQRKLDHEVKTLQVQAAQFAKQTGQWIGMVENFNQALKEIGDVENWARSIELDMRTIATALEYVYKGQLQSAPS</sequence>
<comment type="catalytic activity">
    <reaction evidence="3">
        <text>L-lysyl-[protein] + acetyl-CoA = N(6)-acetyl-L-lysyl-[protein] + CoA + H(+)</text>
        <dbReference type="Rhea" id="RHEA:45948"/>
        <dbReference type="Rhea" id="RHEA-COMP:9752"/>
        <dbReference type="Rhea" id="RHEA-COMP:10731"/>
        <dbReference type="ChEBI" id="CHEBI:15378"/>
        <dbReference type="ChEBI" id="CHEBI:29969"/>
        <dbReference type="ChEBI" id="CHEBI:57287"/>
        <dbReference type="ChEBI" id="CHEBI:57288"/>
        <dbReference type="ChEBI" id="CHEBI:61930"/>
    </reaction>
    <physiologicalReaction direction="left-to-right" evidence="3">
        <dbReference type="Rhea" id="RHEA:45949"/>
    </physiologicalReaction>
</comment>